<dbReference type="AlphaFoldDB" id="C1EDN9"/>
<evidence type="ECO:0008006" key="4">
    <source>
        <dbReference type="Google" id="ProtNLM"/>
    </source>
</evidence>
<protein>
    <recommendedName>
        <fullName evidence="4">Pentacotripeptide-repeat region of PRORP domain-containing protein</fullName>
    </recommendedName>
</protein>
<dbReference type="InterPro" id="IPR011990">
    <property type="entry name" value="TPR-like_helical_dom_sf"/>
</dbReference>
<dbReference type="Gene3D" id="1.25.40.10">
    <property type="entry name" value="Tetratricopeptide repeat domain"/>
    <property type="match status" value="1"/>
</dbReference>
<keyword evidence="3" id="KW-1185">Reference proteome</keyword>
<dbReference type="Proteomes" id="UP000002009">
    <property type="component" value="Chromosome 11"/>
</dbReference>
<gene>
    <name evidence="2" type="ORF">MICPUN_62338</name>
</gene>
<dbReference type="EMBL" id="CP001330">
    <property type="protein sequence ID" value="ACO66400.1"/>
    <property type="molecule type" value="Genomic_DNA"/>
</dbReference>
<accession>C1EDN9</accession>
<organism evidence="2 3">
    <name type="scientific">Micromonas commoda (strain RCC299 / NOUM17 / CCMP2709)</name>
    <name type="common">Picoplanktonic green alga</name>
    <dbReference type="NCBI Taxonomy" id="296587"/>
    <lineage>
        <taxon>Eukaryota</taxon>
        <taxon>Viridiplantae</taxon>
        <taxon>Chlorophyta</taxon>
        <taxon>Mamiellophyceae</taxon>
        <taxon>Mamiellales</taxon>
        <taxon>Mamiellaceae</taxon>
        <taxon>Micromonas</taxon>
    </lineage>
</organism>
<dbReference type="KEGG" id="mis:MICPUN_62338"/>
<evidence type="ECO:0000313" key="3">
    <source>
        <dbReference type="Proteomes" id="UP000002009"/>
    </source>
</evidence>
<evidence type="ECO:0000256" key="1">
    <source>
        <dbReference type="SAM" id="MobiDB-lite"/>
    </source>
</evidence>
<dbReference type="GeneID" id="8247251"/>
<reference evidence="2 3" key="1">
    <citation type="journal article" date="2009" name="Science">
        <title>Green evolution and dynamic adaptations revealed by genomes of the marine picoeukaryotes Micromonas.</title>
        <authorList>
            <person name="Worden A.Z."/>
            <person name="Lee J.H."/>
            <person name="Mock T."/>
            <person name="Rouze P."/>
            <person name="Simmons M.P."/>
            <person name="Aerts A.L."/>
            <person name="Allen A.E."/>
            <person name="Cuvelier M.L."/>
            <person name="Derelle E."/>
            <person name="Everett M.V."/>
            <person name="Foulon E."/>
            <person name="Grimwood J."/>
            <person name="Gundlach H."/>
            <person name="Henrissat B."/>
            <person name="Napoli C."/>
            <person name="McDonald S.M."/>
            <person name="Parker M.S."/>
            <person name="Rombauts S."/>
            <person name="Salamov A."/>
            <person name="Von Dassow P."/>
            <person name="Badger J.H."/>
            <person name="Coutinho P.M."/>
            <person name="Demir E."/>
            <person name="Dubchak I."/>
            <person name="Gentemann C."/>
            <person name="Eikrem W."/>
            <person name="Gready J.E."/>
            <person name="John U."/>
            <person name="Lanier W."/>
            <person name="Lindquist E.A."/>
            <person name="Lucas S."/>
            <person name="Mayer K.F."/>
            <person name="Moreau H."/>
            <person name="Not F."/>
            <person name="Otillar R."/>
            <person name="Panaud O."/>
            <person name="Pangilinan J."/>
            <person name="Paulsen I."/>
            <person name="Piegu B."/>
            <person name="Poliakov A."/>
            <person name="Robbens S."/>
            <person name="Schmutz J."/>
            <person name="Toulza E."/>
            <person name="Wyss T."/>
            <person name="Zelensky A."/>
            <person name="Zhou K."/>
            <person name="Armbrust E.V."/>
            <person name="Bhattacharya D."/>
            <person name="Goodenough U.W."/>
            <person name="Van de Peer Y."/>
            <person name="Grigoriev I.V."/>
        </authorList>
    </citation>
    <scope>NUCLEOTIDE SEQUENCE [LARGE SCALE GENOMIC DNA]</scope>
    <source>
        <strain evidence="3">RCC299 / NOUM17</strain>
    </source>
</reference>
<sequence length="301" mass="32088">MPNALDSLRSLRAISRGGALSAFARRFTAGRALFAGDDARDGGETDGASSAQARRQPAEIVRIDVMGRVQYYPVSAGDRLNGYPDMTVRQLCDALDARYASRKLPAERHVQQLVAKVATADDATTAAAAMAKFHHRRAAAFATMKLPRKRHGLTPQSLMMFIGACRRVGAASAALAAAENHNAIGLPMIRPALLKLCEACEDVDQVLRVYELWQKEGWEVDGAIAEAVVMAAARVGEPDAADRWLNEFKGAGIDSFDAAKCETAVAAKRAEMASPPTDDGGEDNGGEEEGGDDAEGENESK</sequence>
<dbReference type="RefSeq" id="XP_002505142.1">
    <property type="nucleotide sequence ID" value="XM_002505096.1"/>
</dbReference>
<evidence type="ECO:0000313" key="2">
    <source>
        <dbReference type="EMBL" id="ACO66400.1"/>
    </source>
</evidence>
<proteinExistence type="predicted"/>
<dbReference type="InParanoid" id="C1EDN9"/>
<name>C1EDN9_MICCC</name>
<feature type="compositionally biased region" description="Acidic residues" evidence="1">
    <location>
        <begin position="279"/>
        <end position="301"/>
    </location>
</feature>
<feature type="region of interest" description="Disordered" evidence="1">
    <location>
        <begin position="267"/>
        <end position="301"/>
    </location>
</feature>